<name>A0ABU5SDZ5_9BACT</name>
<dbReference type="EC" id="5.2.1.8" evidence="6"/>
<keyword evidence="4 5" id="KW-0413">Isomerase</keyword>
<dbReference type="Gene3D" id="3.10.50.40">
    <property type="match status" value="1"/>
</dbReference>
<gene>
    <name evidence="8" type="ORF">VB798_02930</name>
</gene>
<dbReference type="RefSeq" id="WP_323255830.1">
    <property type="nucleotide sequence ID" value="NZ_JAYGIM010000001.1"/>
</dbReference>
<dbReference type="PANTHER" id="PTHR43811:SF19">
    <property type="entry name" value="39 KDA FK506-BINDING NUCLEAR PROTEIN"/>
    <property type="match status" value="1"/>
</dbReference>
<organism evidence="8 9">
    <name type="scientific">Arcicella lustrica</name>
    <dbReference type="NCBI Taxonomy" id="2984196"/>
    <lineage>
        <taxon>Bacteria</taxon>
        <taxon>Pseudomonadati</taxon>
        <taxon>Bacteroidota</taxon>
        <taxon>Cytophagia</taxon>
        <taxon>Cytophagales</taxon>
        <taxon>Flectobacillaceae</taxon>
        <taxon>Arcicella</taxon>
    </lineage>
</organism>
<sequence>MKAKAGDEVFIYETTSYRNGTVLYSNYNSKSPVKVLIGGNQATAAVDEGLRGMRVGEIRELTAPHFLVKRKGYPPNVSPDSTLVIKMKLDRIKRK</sequence>
<feature type="domain" description="PPIase FKBP-type" evidence="7">
    <location>
        <begin position="6"/>
        <end position="93"/>
    </location>
</feature>
<comment type="caution">
    <text evidence="8">The sequence shown here is derived from an EMBL/GenBank/DDBJ whole genome shotgun (WGS) entry which is preliminary data.</text>
</comment>
<reference evidence="8 9" key="1">
    <citation type="submission" date="2023-12" db="EMBL/GenBank/DDBJ databases">
        <title>Novel species of the genus Arcicella isolated from rivers.</title>
        <authorList>
            <person name="Lu H."/>
        </authorList>
    </citation>
    <scope>NUCLEOTIDE SEQUENCE [LARGE SCALE GENOMIC DNA]</scope>
    <source>
        <strain evidence="8 9">DC25W</strain>
    </source>
</reference>
<accession>A0ABU5SDZ5</accession>
<evidence type="ECO:0000259" key="7">
    <source>
        <dbReference type="PROSITE" id="PS50059"/>
    </source>
</evidence>
<evidence type="ECO:0000256" key="4">
    <source>
        <dbReference type="ARBA" id="ARBA00023235"/>
    </source>
</evidence>
<dbReference type="PROSITE" id="PS50059">
    <property type="entry name" value="FKBP_PPIASE"/>
    <property type="match status" value="1"/>
</dbReference>
<dbReference type="PANTHER" id="PTHR43811">
    <property type="entry name" value="FKBP-TYPE PEPTIDYL-PROLYL CIS-TRANS ISOMERASE FKPA"/>
    <property type="match status" value="1"/>
</dbReference>
<evidence type="ECO:0000256" key="5">
    <source>
        <dbReference type="PROSITE-ProRule" id="PRU00277"/>
    </source>
</evidence>
<evidence type="ECO:0000256" key="3">
    <source>
        <dbReference type="ARBA" id="ARBA00023110"/>
    </source>
</evidence>
<dbReference type="InterPro" id="IPR046357">
    <property type="entry name" value="PPIase_dom_sf"/>
</dbReference>
<evidence type="ECO:0000256" key="2">
    <source>
        <dbReference type="ARBA" id="ARBA00006577"/>
    </source>
</evidence>
<keyword evidence="3 5" id="KW-0697">Rotamase</keyword>
<dbReference type="InterPro" id="IPR001179">
    <property type="entry name" value="PPIase_FKBP_dom"/>
</dbReference>
<protein>
    <recommendedName>
        <fullName evidence="6">Peptidyl-prolyl cis-trans isomerase</fullName>
        <ecNumber evidence="6">5.2.1.8</ecNumber>
    </recommendedName>
</protein>
<dbReference type="EMBL" id="JAYGIM010000001">
    <property type="protein sequence ID" value="MEA5425509.1"/>
    <property type="molecule type" value="Genomic_DNA"/>
</dbReference>
<dbReference type="SUPFAM" id="SSF54534">
    <property type="entry name" value="FKBP-like"/>
    <property type="match status" value="1"/>
</dbReference>
<evidence type="ECO:0000256" key="6">
    <source>
        <dbReference type="RuleBase" id="RU003915"/>
    </source>
</evidence>
<comment type="catalytic activity">
    <reaction evidence="1 5 6">
        <text>[protein]-peptidylproline (omega=180) = [protein]-peptidylproline (omega=0)</text>
        <dbReference type="Rhea" id="RHEA:16237"/>
        <dbReference type="Rhea" id="RHEA-COMP:10747"/>
        <dbReference type="Rhea" id="RHEA-COMP:10748"/>
        <dbReference type="ChEBI" id="CHEBI:83833"/>
        <dbReference type="ChEBI" id="CHEBI:83834"/>
        <dbReference type="EC" id="5.2.1.8"/>
    </reaction>
</comment>
<dbReference type="GO" id="GO:0003755">
    <property type="term" value="F:peptidyl-prolyl cis-trans isomerase activity"/>
    <property type="evidence" value="ECO:0007669"/>
    <property type="project" value="UniProtKB-EC"/>
</dbReference>
<comment type="similarity">
    <text evidence="2 6">Belongs to the FKBP-type PPIase family.</text>
</comment>
<evidence type="ECO:0000256" key="1">
    <source>
        <dbReference type="ARBA" id="ARBA00000971"/>
    </source>
</evidence>
<evidence type="ECO:0000313" key="8">
    <source>
        <dbReference type="EMBL" id="MEA5425509.1"/>
    </source>
</evidence>
<dbReference type="Pfam" id="PF00254">
    <property type="entry name" value="FKBP_C"/>
    <property type="match status" value="1"/>
</dbReference>
<evidence type="ECO:0000313" key="9">
    <source>
        <dbReference type="Proteomes" id="UP001302222"/>
    </source>
</evidence>
<dbReference type="Proteomes" id="UP001302222">
    <property type="component" value="Unassembled WGS sequence"/>
</dbReference>
<keyword evidence="9" id="KW-1185">Reference proteome</keyword>
<proteinExistence type="inferred from homology"/>